<comment type="caution">
    <text evidence="1">The sequence shown here is derived from an EMBL/GenBank/DDBJ whole genome shotgun (WGS) entry which is preliminary data.</text>
</comment>
<dbReference type="Proteomes" id="UP001595805">
    <property type="component" value="Unassembled WGS sequence"/>
</dbReference>
<gene>
    <name evidence="1" type="ORF">ACFOSV_14985</name>
</gene>
<evidence type="ECO:0000313" key="1">
    <source>
        <dbReference type="EMBL" id="MFC3881497.1"/>
    </source>
</evidence>
<evidence type="ECO:0000313" key="2">
    <source>
        <dbReference type="Proteomes" id="UP001595805"/>
    </source>
</evidence>
<accession>A0ABV8AVA5</accession>
<name>A0ABV8AVA5_9BACT</name>
<dbReference type="EMBL" id="JBHRZS010000007">
    <property type="protein sequence ID" value="MFC3881497.1"/>
    <property type="molecule type" value="Genomic_DNA"/>
</dbReference>
<protein>
    <submittedName>
        <fullName evidence="1">Uncharacterized protein</fullName>
    </submittedName>
</protein>
<organism evidence="1 2">
    <name type="scientific">Algoriphagus namhaensis</name>
    <dbReference type="NCBI Taxonomy" id="915353"/>
    <lineage>
        <taxon>Bacteria</taxon>
        <taxon>Pseudomonadati</taxon>
        <taxon>Bacteroidota</taxon>
        <taxon>Cytophagia</taxon>
        <taxon>Cytophagales</taxon>
        <taxon>Cyclobacteriaceae</taxon>
        <taxon>Algoriphagus</taxon>
    </lineage>
</organism>
<dbReference type="RefSeq" id="WP_377906843.1">
    <property type="nucleotide sequence ID" value="NZ_JBHRZS010000007.1"/>
</dbReference>
<sequence>MSLFFSLILFFTHALSASDGVGELLQINPFEQSIQHSADQEPGSLYLHAIVDDENRDLGYLENLEEEEKTESEVEHPSDSFRYDFSDILNYSIGNAVNSIFTTKSLATNVPLYKLFHSWRSYQA</sequence>
<reference evidence="2" key="1">
    <citation type="journal article" date="2019" name="Int. J. Syst. Evol. Microbiol.">
        <title>The Global Catalogue of Microorganisms (GCM) 10K type strain sequencing project: providing services to taxonomists for standard genome sequencing and annotation.</title>
        <authorList>
            <consortium name="The Broad Institute Genomics Platform"/>
            <consortium name="The Broad Institute Genome Sequencing Center for Infectious Disease"/>
            <person name="Wu L."/>
            <person name="Ma J."/>
        </authorList>
    </citation>
    <scope>NUCLEOTIDE SEQUENCE [LARGE SCALE GENOMIC DNA]</scope>
    <source>
        <strain evidence="2">CCUG 60523</strain>
    </source>
</reference>
<keyword evidence="2" id="KW-1185">Reference proteome</keyword>
<proteinExistence type="predicted"/>